<evidence type="ECO:0000256" key="1">
    <source>
        <dbReference type="SAM" id="MobiDB-lite"/>
    </source>
</evidence>
<organism evidence="2 3">
    <name type="scientific">Thelohanellus kitauei</name>
    <name type="common">Myxosporean</name>
    <dbReference type="NCBI Taxonomy" id="669202"/>
    <lineage>
        <taxon>Eukaryota</taxon>
        <taxon>Metazoa</taxon>
        <taxon>Cnidaria</taxon>
        <taxon>Myxozoa</taxon>
        <taxon>Myxosporea</taxon>
        <taxon>Bivalvulida</taxon>
        <taxon>Platysporina</taxon>
        <taxon>Myxobolidae</taxon>
        <taxon>Thelohanellus</taxon>
    </lineage>
</organism>
<sequence>MIDIQTYCVTFINYKAKEEAKTKSDSPEAKSLTIENSERSESSHLVEGDSKIFSKTWDEYDQKFKKITSDEHRGEKRLTNLNELEHNYFLASNVTLQVCQICPIPFSELAPQRCKNTFGLFNTNRGESEIAMYSVTYGVKCVNGVRINSTLLNTLAEIQRQKVFTKNINDI</sequence>
<gene>
    <name evidence="2" type="ORF">RF11_03414</name>
</gene>
<feature type="compositionally biased region" description="Basic and acidic residues" evidence="1">
    <location>
        <begin position="36"/>
        <end position="47"/>
    </location>
</feature>
<keyword evidence="3" id="KW-1185">Reference proteome</keyword>
<dbReference type="EMBL" id="JWZT01000451">
    <property type="protein sequence ID" value="KII74329.1"/>
    <property type="molecule type" value="Genomic_DNA"/>
</dbReference>
<feature type="region of interest" description="Disordered" evidence="1">
    <location>
        <begin position="22"/>
        <end position="47"/>
    </location>
</feature>
<accession>A0A0C2J933</accession>
<protein>
    <submittedName>
        <fullName evidence="2">Uncharacterized protein</fullName>
    </submittedName>
</protein>
<evidence type="ECO:0000313" key="2">
    <source>
        <dbReference type="EMBL" id="KII74329.1"/>
    </source>
</evidence>
<evidence type="ECO:0000313" key="3">
    <source>
        <dbReference type="Proteomes" id="UP000031668"/>
    </source>
</evidence>
<dbReference type="AlphaFoldDB" id="A0A0C2J933"/>
<comment type="caution">
    <text evidence="2">The sequence shown here is derived from an EMBL/GenBank/DDBJ whole genome shotgun (WGS) entry which is preliminary data.</text>
</comment>
<proteinExistence type="predicted"/>
<name>A0A0C2J933_THEKT</name>
<reference evidence="2 3" key="1">
    <citation type="journal article" date="2014" name="Genome Biol. Evol.">
        <title>The genome of the myxosporean Thelohanellus kitauei shows adaptations to nutrient acquisition within its fish host.</title>
        <authorList>
            <person name="Yang Y."/>
            <person name="Xiong J."/>
            <person name="Zhou Z."/>
            <person name="Huo F."/>
            <person name="Miao W."/>
            <person name="Ran C."/>
            <person name="Liu Y."/>
            <person name="Zhang J."/>
            <person name="Feng J."/>
            <person name="Wang M."/>
            <person name="Wang M."/>
            <person name="Wang L."/>
            <person name="Yao B."/>
        </authorList>
    </citation>
    <scope>NUCLEOTIDE SEQUENCE [LARGE SCALE GENOMIC DNA]</scope>
    <source>
        <strain evidence="2">Wuqing</strain>
    </source>
</reference>
<dbReference type="Proteomes" id="UP000031668">
    <property type="component" value="Unassembled WGS sequence"/>
</dbReference>